<dbReference type="PANTHER" id="PTHR13568">
    <property type="entry name" value="FAM11A, B PROTEIN"/>
    <property type="match status" value="1"/>
</dbReference>
<sequence length="131" mass="14633">MSLAQRALLAWVVSLVFLSLLVLKLDGRLQWSWFLVFTPVWLLDAALLLLLLLRMAGRCKAGYEQAGALQLRRKAWHLVALLLQLAFCLALCARLHGLTGLLLVYVCLPLWLLLTGGLLELGCSIFPAHRD</sequence>
<dbReference type="Proteomes" id="UP001591681">
    <property type="component" value="Unassembled WGS sequence"/>
</dbReference>
<accession>A0ABD1KTU0</accession>
<feature type="transmembrane region" description="Helical" evidence="1">
    <location>
        <begin position="75"/>
        <end position="96"/>
    </location>
</feature>
<dbReference type="InterPro" id="IPR019396">
    <property type="entry name" value="TM_Fragile-X-F-assoc"/>
</dbReference>
<feature type="transmembrane region" description="Helical" evidence="1">
    <location>
        <begin position="31"/>
        <end position="54"/>
    </location>
</feature>
<keyword evidence="1" id="KW-0472">Membrane</keyword>
<keyword evidence="1" id="KW-0812">Transmembrane</keyword>
<evidence type="ECO:0000313" key="3">
    <source>
        <dbReference type="Proteomes" id="UP001591681"/>
    </source>
</evidence>
<dbReference type="AlphaFoldDB" id="A0ABD1KTU0"/>
<organism evidence="2 3">
    <name type="scientific">Coilia grayii</name>
    <name type="common">Gray's grenadier anchovy</name>
    <dbReference type="NCBI Taxonomy" id="363190"/>
    <lineage>
        <taxon>Eukaryota</taxon>
        <taxon>Metazoa</taxon>
        <taxon>Chordata</taxon>
        <taxon>Craniata</taxon>
        <taxon>Vertebrata</taxon>
        <taxon>Euteleostomi</taxon>
        <taxon>Actinopterygii</taxon>
        <taxon>Neopterygii</taxon>
        <taxon>Teleostei</taxon>
        <taxon>Clupei</taxon>
        <taxon>Clupeiformes</taxon>
        <taxon>Clupeoidei</taxon>
        <taxon>Engraulidae</taxon>
        <taxon>Coilinae</taxon>
        <taxon>Coilia</taxon>
    </lineage>
</organism>
<keyword evidence="1" id="KW-1133">Transmembrane helix</keyword>
<dbReference type="Pfam" id="PF10269">
    <property type="entry name" value="Tmemb_185A"/>
    <property type="match status" value="1"/>
</dbReference>
<evidence type="ECO:0000313" key="2">
    <source>
        <dbReference type="EMBL" id="KAL2102441.1"/>
    </source>
</evidence>
<evidence type="ECO:0008006" key="4">
    <source>
        <dbReference type="Google" id="ProtNLM"/>
    </source>
</evidence>
<proteinExistence type="predicted"/>
<keyword evidence="3" id="KW-1185">Reference proteome</keyword>
<gene>
    <name evidence="2" type="ORF">ACEWY4_001609</name>
</gene>
<name>A0ABD1KTU0_9TELE</name>
<dbReference type="PANTHER" id="PTHR13568:SF4">
    <property type="entry name" value="TRANSMEMBRANE PROTEIN 60"/>
    <property type="match status" value="1"/>
</dbReference>
<evidence type="ECO:0000256" key="1">
    <source>
        <dbReference type="SAM" id="Phobius"/>
    </source>
</evidence>
<protein>
    <recommendedName>
        <fullName evidence="4">Transmembrane protein 60</fullName>
    </recommendedName>
</protein>
<reference evidence="2 3" key="1">
    <citation type="submission" date="2024-09" db="EMBL/GenBank/DDBJ databases">
        <title>A chromosome-level genome assembly of Gray's grenadier anchovy, Coilia grayii.</title>
        <authorList>
            <person name="Fu Z."/>
        </authorList>
    </citation>
    <scope>NUCLEOTIDE SEQUENCE [LARGE SCALE GENOMIC DNA]</scope>
    <source>
        <strain evidence="2">G4</strain>
        <tissue evidence="2">Muscle</tissue>
    </source>
</reference>
<dbReference type="EMBL" id="JBHFQA010000002">
    <property type="protein sequence ID" value="KAL2102441.1"/>
    <property type="molecule type" value="Genomic_DNA"/>
</dbReference>
<feature type="transmembrane region" description="Helical" evidence="1">
    <location>
        <begin position="102"/>
        <end position="126"/>
    </location>
</feature>
<feature type="transmembrane region" description="Helical" evidence="1">
    <location>
        <begin position="7"/>
        <end position="25"/>
    </location>
</feature>
<comment type="caution">
    <text evidence="2">The sequence shown here is derived from an EMBL/GenBank/DDBJ whole genome shotgun (WGS) entry which is preliminary data.</text>
</comment>